<keyword evidence="2" id="KW-1185">Reference proteome</keyword>
<dbReference type="Proteomes" id="UP000837857">
    <property type="component" value="Chromosome 18"/>
</dbReference>
<organism evidence="1 2">
    <name type="scientific">Iphiclides podalirius</name>
    <name type="common">scarce swallowtail</name>
    <dbReference type="NCBI Taxonomy" id="110791"/>
    <lineage>
        <taxon>Eukaryota</taxon>
        <taxon>Metazoa</taxon>
        <taxon>Ecdysozoa</taxon>
        <taxon>Arthropoda</taxon>
        <taxon>Hexapoda</taxon>
        <taxon>Insecta</taxon>
        <taxon>Pterygota</taxon>
        <taxon>Neoptera</taxon>
        <taxon>Endopterygota</taxon>
        <taxon>Lepidoptera</taxon>
        <taxon>Glossata</taxon>
        <taxon>Ditrysia</taxon>
        <taxon>Papilionoidea</taxon>
        <taxon>Papilionidae</taxon>
        <taxon>Papilioninae</taxon>
        <taxon>Iphiclides</taxon>
    </lineage>
</organism>
<evidence type="ECO:0000313" key="2">
    <source>
        <dbReference type="Proteomes" id="UP000837857"/>
    </source>
</evidence>
<feature type="non-terminal residue" evidence="1">
    <location>
        <position position="1"/>
    </location>
</feature>
<name>A0ABN8I6U8_9NEOP</name>
<gene>
    <name evidence="1" type="ORF">IPOD504_LOCUS6330</name>
</gene>
<evidence type="ECO:0000313" key="1">
    <source>
        <dbReference type="EMBL" id="CAH2048736.1"/>
    </source>
</evidence>
<dbReference type="EMBL" id="OW152830">
    <property type="protein sequence ID" value="CAH2048736.1"/>
    <property type="molecule type" value="Genomic_DNA"/>
</dbReference>
<accession>A0ABN8I6U8</accession>
<sequence length="113" mass="12249">MSPIALQALRNCVAHIKRGINFRAIRHGEVFKAGVCTEPHSSRATSRRESFHLSTGVVRRKEIQFIIDAIKRTVDNSTPVRITLRTAGDVSAVAGVRPVFDTAADTPALGVGE</sequence>
<protein>
    <submittedName>
        <fullName evidence="1">Uncharacterized protein</fullName>
    </submittedName>
</protein>
<reference evidence="1" key="1">
    <citation type="submission" date="2022-03" db="EMBL/GenBank/DDBJ databases">
        <authorList>
            <person name="Martin H S."/>
        </authorList>
    </citation>
    <scope>NUCLEOTIDE SEQUENCE</scope>
</reference>
<proteinExistence type="predicted"/>